<evidence type="ECO:0000313" key="3">
    <source>
        <dbReference type="Proteomes" id="UP000652007"/>
    </source>
</evidence>
<sequence length="56" mass="6075">MPRQNRQCGDVQGKEARFFVICALASALTGSDVVNFCRSGTETEIATDNATQFGYV</sequence>
<dbReference type="EMBL" id="JACXSX010000001">
    <property type="protein sequence ID" value="MBD3743744.1"/>
    <property type="molecule type" value="Genomic_DNA"/>
</dbReference>
<dbReference type="AlphaFoldDB" id="A0A927HKD6"/>
<name>A0A927HKD6_KLEPN</name>
<gene>
    <name evidence="2" type="ORF">IE980_09005</name>
    <name evidence="1" type="ORF">IE990_25675</name>
</gene>
<evidence type="ECO:0000313" key="2">
    <source>
        <dbReference type="EMBL" id="MBD3743744.1"/>
    </source>
</evidence>
<organism evidence="1 3">
    <name type="scientific">Klebsiella pneumoniae</name>
    <dbReference type="NCBI Taxonomy" id="573"/>
    <lineage>
        <taxon>Bacteria</taxon>
        <taxon>Pseudomonadati</taxon>
        <taxon>Pseudomonadota</taxon>
        <taxon>Gammaproteobacteria</taxon>
        <taxon>Enterobacterales</taxon>
        <taxon>Enterobacteriaceae</taxon>
        <taxon>Klebsiella/Raoultella group</taxon>
        <taxon>Klebsiella</taxon>
        <taxon>Klebsiella pneumoniae complex</taxon>
    </lineage>
</organism>
<evidence type="ECO:0000313" key="1">
    <source>
        <dbReference type="EMBL" id="MBD3704848.1"/>
    </source>
</evidence>
<protein>
    <submittedName>
        <fullName evidence="1">Uncharacterized protein</fullName>
    </submittedName>
</protein>
<proteinExistence type="predicted"/>
<reference evidence="1" key="1">
    <citation type="submission" date="2020-07" db="EMBL/GenBank/DDBJ databases">
        <title>Clinical and genomic characterization of carbapenemase-producing Enterobacterales causing secondary infections during the COVID-19 crisis at a New York City hospital.</title>
        <authorList>
            <person name="Gomez-Simmonds A."/>
            <person name="Annavajhala M.K."/>
            <person name="Uhlemann A.-C."/>
        </authorList>
    </citation>
    <scope>NUCLEOTIDE SEQUENCE</scope>
    <source>
        <strain evidence="2">KP1828</strain>
        <strain evidence="1">NK1596</strain>
    </source>
</reference>
<dbReference type="Proteomes" id="UP000623974">
    <property type="component" value="Unassembled WGS sequence"/>
</dbReference>
<comment type="caution">
    <text evidence="1">The sequence shown here is derived from an EMBL/GenBank/DDBJ whole genome shotgun (WGS) entry which is preliminary data.</text>
</comment>
<accession>A0A927HKD6</accession>
<dbReference type="Proteomes" id="UP000652007">
    <property type="component" value="Unassembled WGS sequence"/>
</dbReference>
<dbReference type="EMBL" id="JACXTH010000002">
    <property type="protein sequence ID" value="MBD3704848.1"/>
    <property type="molecule type" value="Genomic_DNA"/>
</dbReference>